<dbReference type="Proteomes" id="UP000199623">
    <property type="component" value="Unassembled WGS sequence"/>
</dbReference>
<evidence type="ECO:0000313" key="1">
    <source>
        <dbReference type="EMBL" id="SDG37164.1"/>
    </source>
</evidence>
<dbReference type="RefSeq" id="WP_090051106.1">
    <property type="nucleotide sequence ID" value="NZ_FNCC01000007.1"/>
</dbReference>
<gene>
    <name evidence="1" type="ORF">SAMN05216553_107394</name>
</gene>
<name>A0A1G7TQC1_9PSEU</name>
<evidence type="ECO:0000313" key="2">
    <source>
        <dbReference type="Proteomes" id="UP000199623"/>
    </source>
</evidence>
<sequence>MAITVNLDMLLDKAYENLPLSEILDAPVDALQGVSPGDAEKLKAAFNIKTVRDLGTNKYFRAAVTLLDLEATAR</sequence>
<keyword evidence="2" id="KW-1185">Reference proteome</keyword>
<accession>A0A1G7TQC1</accession>
<protein>
    <submittedName>
        <fullName evidence="1">Uncharacterized protein</fullName>
    </submittedName>
</protein>
<reference evidence="2" key="1">
    <citation type="submission" date="2016-10" db="EMBL/GenBank/DDBJ databases">
        <authorList>
            <person name="Varghese N."/>
            <person name="Submissions S."/>
        </authorList>
    </citation>
    <scope>NUCLEOTIDE SEQUENCE [LARGE SCALE GENOMIC DNA]</scope>
    <source>
        <strain evidence="2">CGMCC 4.3506</strain>
    </source>
</reference>
<organism evidence="1 2">
    <name type="scientific">Lentzea fradiae</name>
    <dbReference type="NCBI Taxonomy" id="200378"/>
    <lineage>
        <taxon>Bacteria</taxon>
        <taxon>Bacillati</taxon>
        <taxon>Actinomycetota</taxon>
        <taxon>Actinomycetes</taxon>
        <taxon>Pseudonocardiales</taxon>
        <taxon>Pseudonocardiaceae</taxon>
        <taxon>Lentzea</taxon>
    </lineage>
</organism>
<dbReference type="EMBL" id="FNCC01000007">
    <property type="protein sequence ID" value="SDG37164.1"/>
    <property type="molecule type" value="Genomic_DNA"/>
</dbReference>
<dbReference type="OrthoDB" id="332209at2"/>
<proteinExistence type="predicted"/>
<dbReference type="STRING" id="200378.SAMN05216553_107394"/>
<dbReference type="AlphaFoldDB" id="A0A1G7TQC1"/>